<evidence type="ECO:0000313" key="7">
    <source>
        <dbReference type="Proteomes" id="UP001321450"/>
    </source>
</evidence>
<feature type="transmembrane region" description="Helical" evidence="5">
    <location>
        <begin position="32"/>
        <end position="52"/>
    </location>
</feature>
<dbReference type="PANTHER" id="PTHR36926">
    <property type="entry name" value="COLICIN V PRODUCTION PROTEIN"/>
    <property type="match status" value="1"/>
</dbReference>
<dbReference type="RefSeq" id="WP_286291893.1">
    <property type="nucleotide sequence ID" value="NZ_AP024718.1"/>
</dbReference>
<organism evidence="6 7">
    <name type="scientific">Methylomarinovum tepidoasis</name>
    <dbReference type="NCBI Taxonomy" id="2840183"/>
    <lineage>
        <taxon>Bacteria</taxon>
        <taxon>Pseudomonadati</taxon>
        <taxon>Pseudomonadota</taxon>
        <taxon>Gammaproteobacteria</taxon>
        <taxon>Methylococcales</taxon>
        <taxon>Methylothermaceae</taxon>
        <taxon>Methylomarinovum</taxon>
    </lineage>
</organism>
<dbReference type="Pfam" id="PF02674">
    <property type="entry name" value="Colicin_V"/>
    <property type="match status" value="1"/>
</dbReference>
<feature type="transmembrane region" description="Helical" evidence="5">
    <location>
        <begin position="100"/>
        <end position="121"/>
    </location>
</feature>
<proteinExistence type="predicted"/>
<dbReference type="KEGG" id="meiy:MIN45_P1902"/>
<dbReference type="GO" id="GO:0016020">
    <property type="term" value="C:membrane"/>
    <property type="evidence" value="ECO:0007669"/>
    <property type="project" value="UniProtKB-SubCell"/>
</dbReference>
<dbReference type="GO" id="GO:0009403">
    <property type="term" value="P:toxin biosynthetic process"/>
    <property type="evidence" value="ECO:0007669"/>
    <property type="project" value="InterPro"/>
</dbReference>
<gene>
    <name evidence="6" type="ORF">MIN45_P1902</name>
</gene>
<dbReference type="AlphaFoldDB" id="A0AAU9D3G7"/>
<dbReference type="EMBL" id="AP024718">
    <property type="protein sequence ID" value="BCX89529.1"/>
    <property type="molecule type" value="Genomic_DNA"/>
</dbReference>
<feature type="transmembrane region" description="Helical" evidence="5">
    <location>
        <begin position="6"/>
        <end position="25"/>
    </location>
</feature>
<evidence type="ECO:0000313" key="6">
    <source>
        <dbReference type="EMBL" id="BCX89529.1"/>
    </source>
</evidence>
<keyword evidence="7" id="KW-1185">Reference proteome</keyword>
<evidence type="ECO:0000256" key="5">
    <source>
        <dbReference type="SAM" id="Phobius"/>
    </source>
</evidence>
<name>A0AAU9D3G7_9GAMM</name>
<evidence type="ECO:0000256" key="4">
    <source>
        <dbReference type="ARBA" id="ARBA00023136"/>
    </source>
</evidence>
<accession>A0AAU9D3G7</accession>
<evidence type="ECO:0000256" key="1">
    <source>
        <dbReference type="ARBA" id="ARBA00004141"/>
    </source>
</evidence>
<keyword evidence="2 5" id="KW-0812">Transmembrane</keyword>
<feature type="transmembrane region" description="Helical" evidence="5">
    <location>
        <begin position="64"/>
        <end position="88"/>
    </location>
</feature>
<dbReference type="InterPro" id="IPR003825">
    <property type="entry name" value="Colicin-V_CvpA"/>
</dbReference>
<protein>
    <submittedName>
        <fullName evidence="6">Membrane protein required for colicin V production</fullName>
    </submittedName>
</protein>
<dbReference type="Proteomes" id="UP001321450">
    <property type="component" value="Chromosome"/>
</dbReference>
<sequence>MLWIDYAILTAVAVSALLGFVRGLVQESFALLSWIAALWIALHFHPAMAYQLESVLPHPTLRIASAFVILFIVTLLVGKLTGFLLATLVEHSPLSILNRLGGLVFGAGRGVLLIAAVVLLAQNFELDRESWWRKSRLLPYAERWANFLGRLDPKPYLQRYRLPFLPL</sequence>
<dbReference type="PANTHER" id="PTHR36926:SF1">
    <property type="entry name" value="COLICIN V PRODUCTION PROTEIN"/>
    <property type="match status" value="1"/>
</dbReference>
<evidence type="ECO:0000256" key="3">
    <source>
        <dbReference type="ARBA" id="ARBA00022989"/>
    </source>
</evidence>
<reference evidence="7" key="1">
    <citation type="journal article" date="2024" name="Int. J. Syst. Evol. Microbiol.">
        <title>Methylomarinovum tepidoasis sp. nov., a moderately thermophilic methanotroph of the family Methylothermaceae isolated from a deep-sea hydrothermal field.</title>
        <authorList>
            <person name="Hirayama H."/>
            <person name="Takaki Y."/>
            <person name="Abe M."/>
            <person name="Miyazaki M."/>
            <person name="Uematsu K."/>
            <person name="Matsui Y."/>
            <person name="Takai K."/>
        </authorList>
    </citation>
    <scope>NUCLEOTIDE SEQUENCE [LARGE SCALE GENOMIC DNA]</scope>
    <source>
        <strain evidence="7">IN45</strain>
    </source>
</reference>
<evidence type="ECO:0000256" key="2">
    <source>
        <dbReference type="ARBA" id="ARBA00022692"/>
    </source>
</evidence>
<comment type="subcellular location">
    <subcellularLocation>
        <location evidence="1">Membrane</location>
        <topology evidence="1">Multi-pass membrane protein</topology>
    </subcellularLocation>
</comment>
<keyword evidence="4 5" id="KW-0472">Membrane</keyword>
<dbReference type="InterPro" id="IPR052719">
    <property type="entry name" value="CvpA-like"/>
</dbReference>
<keyword evidence="3 5" id="KW-1133">Transmembrane helix</keyword>